<dbReference type="STRING" id="1111738.GCA_000427905_01123"/>
<dbReference type="InterPro" id="IPR006311">
    <property type="entry name" value="TAT_signal"/>
</dbReference>
<proteinExistence type="predicted"/>
<organism evidence="2">
    <name type="scientific">Thermocrispum agreste</name>
    <dbReference type="NCBI Taxonomy" id="37925"/>
    <lineage>
        <taxon>Bacteria</taxon>
        <taxon>Bacillati</taxon>
        <taxon>Actinomycetota</taxon>
        <taxon>Actinomycetes</taxon>
        <taxon>Pseudonocardiales</taxon>
        <taxon>Pseudonocardiaceae</taxon>
        <taxon>Thermocrispum</taxon>
    </lineage>
</organism>
<gene>
    <name evidence="1" type="ORF">DIU77_008640</name>
    <name evidence="2" type="ORF">DIU77_03335</name>
</gene>
<evidence type="ECO:0000313" key="2">
    <source>
        <dbReference type="EMBL" id="PZN00591.1"/>
    </source>
</evidence>
<dbReference type="EMBL" id="QGUI02000087">
    <property type="protein sequence ID" value="MFO7192295.1"/>
    <property type="molecule type" value="Genomic_DNA"/>
</dbReference>
<reference evidence="1" key="4">
    <citation type="submission" date="2023-08" db="EMBL/GenBank/DDBJ databases">
        <authorList>
            <person name="Guima S.E.S."/>
            <person name="Martins L.F."/>
            <person name="Silva A.M."/>
            <person name="Setubal J.C."/>
        </authorList>
    </citation>
    <scope>NUCLEOTIDE SEQUENCE</scope>
    <source>
        <strain evidence="1">ZC4RG45</strain>
    </source>
</reference>
<reference evidence="2" key="2">
    <citation type="submission" date="2018-05" db="EMBL/GenBank/DDBJ databases">
        <authorList>
            <person name="Lanie J.A."/>
            <person name="Ng W.-L."/>
            <person name="Kazmierczak K.M."/>
            <person name="Andrzejewski T.M."/>
            <person name="Davidsen T.M."/>
            <person name="Wayne K.J."/>
            <person name="Tettelin H."/>
            <person name="Glass J.I."/>
            <person name="Rusch D."/>
            <person name="Podicherti R."/>
            <person name="Tsui H.-C.T."/>
            <person name="Winkler M.E."/>
        </authorList>
    </citation>
    <scope>NUCLEOTIDE SEQUENCE</scope>
    <source>
        <strain evidence="2">ZC4RG45</strain>
    </source>
</reference>
<evidence type="ECO:0000313" key="3">
    <source>
        <dbReference type="Proteomes" id="UP000249324"/>
    </source>
</evidence>
<evidence type="ECO:0000313" key="1">
    <source>
        <dbReference type="EMBL" id="MFO7192295.1"/>
    </source>
</evidence>
<comment type="caution">
    <text evidence="2">The sequence shown here is derived from an EMBL/GenBank/DDBJ whole genome shotgun (WGS) entry which is preliminary data.</text>
</comment>
<accession>A0A2W4JNB3</accession>
<reference evidence="1" key="1">
    <citation type="submission" date="2018-05" db="EMBL/GenBank/DDBJ databases">
        <authorList>
            <person name="Moura L."/>
            <person name="Setubal J.C."/>
        </authorList>
    </citation>
    <scope>NUCLEOTIDE SEQUENCE</scope>
    <source>
        <strain evidence="1">ZC4RG45</strain>
    </source>
</reference>
<evidence type="ECO:0008006" key="4">
    <source>
        <dbReference type="Google" id="ProtNLM"/>
    </source>
</evidence>
<dbReference type="PROSITE" id="PS51318">
    <property type="entry name" value="TAT"/>
    <property type="match status" value="1"/>
</dbReference>
<reference evidence="1 3" key="3">
    <citation type="journal article" date="2021" name="BMC Genomics">
        <title>Genome-resolved metagenome and metatranscriptome analyses of thermophilic composting reveal key bacterial players and their metabolic interactions.</title>
        <authorList>
            <person name="Braga L.P.P."/>
            <person name="Pereira R.V."/>
            <person name="Martins L.F."/>
            <person name="Moura L.M.S."/>
            <person name="Sanchez F.B."/>
            <person name="Patane J.S.L."/>
            <person name="da Silva A.M."/>
            <person name="Setubal J.C."/>
        </authorList>
    </citation>
    <scope>NUCLEOTIDE SEQUENCE [LARGE SCALE GENOMIC DNA]</scope>
    <source>
        <strain evidence="1">ZC4RG45</strain>
    </source>
</reference>
<dbReference type="EMBL" id="QGUI01000079">
    <property type="protein sequence ID" value="PZN00591.1"/>
    <property type="molecule type" value="Genomic_DNA"/>
</dbReference>
<dbReference type="AlphaFoldDB" id="A0A2W4JNB3"/>
<protein>
    <recommendedName>
        <fullName evidence="4">Extensin-like C-terminal domain-containing protein</fullName>
    </recommendedName>
</protein>
<dbReference type="Proteomes" id="UP000249324">
    <property type="component" value="Unassembled WGS sequence"/>
</dbReference>
<name>A0A2W4JNB3_9PSEU</name>
<sequence>MHTAPQDNHQASSLGRRAFLGTVGGLAAASAATLLVPPAAGASARITRTELPKSMQAPASSALVSFSAIDGTPVYYWRSNPGNQNPVTWRCTQEFLDTLVVWIRELRSISQQAGYGGIEYLVSAGFYVNKPGQHGAGTAMDLDVVQWASGQVSSPLNRDHTSSDDAVARRYLAVEATLRRQFCYVLDGWYPDHADHFHADFASMPPLLRTGSQSATFFIQATCNRFQGSGLAIDGIWGPNTQREYDRMRSTLGITGDPTADIAVYRDLLHKIALHGFANTPF</sequence>